<dbReference type="EMBL" id="CP088101">
    <property type="protein sequence ID" value="UFW91520.1"/>
    <property type="molecule type" value="Genomic_DNA"/>
</dbReference>
<evidence type="ECO:0000313" key="1">
    <source>
        <dbReference type="EMBL" id="UFW91520.1"/>
    </source>
</evidence>
<dbReference type="RefSeq" id="WP_162479139.1">
    <property type="nucleotide sequence ID" value="NZ_CP088101.1"/>
</dbReference>
<organism evidence="1 2">
    <name type="scientific">Bradyrhizobium barranii</name>
    <dbReference type="NCBI Taxonomy" id="2992140"/>
    <lineage>
        <taxon>Bacteria</taxon>
        <taxon>Pseudomonadati</taxon>
        <taxon>Pseudomonadota</taxon>
        <taxon>Alphaproteobacteria</taxon>
        <taxon>Hyphomicrobiales</taxon>
        <taxon>Nitrobacteraceae</taxon>
        <taxon>Bradyrhizobium</taxon>
    </lineage>
</organism>
<sequence length="84" mass="8505">MLLGGSDAGKLSFNPFFSSSTDFLSAAERSFGVSACLSVGAGSNLSAMALFSVVGKNGDTPGLSLLNQLPLFDGGASAARVMRR</sequence>
<geneLocation type="plasmid" evidence="1 2">
    <name>pCC829_1</name>
</geneLocation>
<proteinExistence type="predicted"/>
<keyword evidence="2" id="KW-1185">Reference proteome</keyword>
<dbReference type="Proteomes" id="UP001430990">
    <property type="component" value="Plasmid pCC829_1"/>
</dbReference>
<protein>
    <submittedName>
        <fullName evidence="1">Uncharacterized protein</fullName>
    </submittedName>
</protein>
<reference evidence="1" key="1">
    <citation type="submission" date="2021-11" db="EMBL/GenBank/DDBJ databases">
        <title>Australian commercial rhizobial inoculants.</title>
        <authorList>
            <person name="Kohlmeier M.G."/>
            <person name="O'Hara G.W."/>
            <person name="Colombi E."/>
            <person name="Ramsay J.P."/>
            <person name="Terpolilli J."/>
        </authorList>
    </citation>
    <scope>NUCLEOTIDE SEQUENCE</scope>
    <source>
        <strain evidence="1">CC829</strain>
        <plasmid evidence="1">pCC829_1</plasmid>
    </source>
</reference>
<evidence type="ECO:0000313" key="2">
    <source>
        <dbReference type="Proteomes" id="UP001430990"/>
    </source>
</evidence>
<name>A0ABY3R0N4_9BRAD</name>
<keyword evidence="1" id="KW-0614">Plasmid</keyword>
<accession>A0ABY3R0N4</accession>
<gene>
    <name evidence="1" type="ORF">BjapCC829_46780</name>
</gene>